<proteinExistence type="predicted"/>
<gene>
    <name evidence="3" type="ORF">SUNI508_09001</name>
</gene>
<protein>
    <recommendedName>
        <fullName evidence="5">SMODS and SLOG-associating 2TM effector domain-containing protein</fullName>
    </recommendedName>
</protein>
<feature type="transmembrane region" description="Helical" evidence="2">
    <location>
        <begin position="171"/>
        <end position="192"/>
    </location>
</feature>
<feature type="transmembrane region" description="Helical" evidence="2">
    <location>
        <begin position="299"/>
        <end position="323"/>
    </location>
</feature>
<feature type="region of interest" description="Disordered" evidence="1">
    <location>
        <begin position="514"/>
        <end position="599"/>
    </location>
</feature>
<feature type="transmembrane region" description="Helical" evidence="2">
    <location>
        <begin position="329"/>
        <end position="350"/>
    </location>
</feature>
<feature type="compositionally biased region" description="Polar residues" evidence="1">
    <location>
        <begin position="525"/>
        <end position="550"/>
    </location>
</feature>
<feature type="compositionally biased region" description="Basic and acidic residues" evidence="1">
    <location>
        <begin position="487"/>
        <end position="501"/>
    </location>
</feature>
<feature type="compositionally biased region" description="Basic and acidic residues" evidence="1">
    <location>
        <begin position="575"/>
        <end position="599"/>
    </location>
</feature>
<feature type="compositionally biased region" description="Low complexity" evidence="1">
    <location>
        <begin position="448"/>
        <end position="460"/>
    </location>
</feature>
<feature type="transmembrane region" description="Helical" evidence="2">
    <location>
        <begin position="198"/>
        <end position="222"/>
    </location>
</feature>
<evidence type="ECO:0000313" key="3">
    <source>
        <dbReference type="EMBL" id="KAK9417197.1"/>
    </source>
</evidence>
<keyword evidence="4" id="KW-1185">Reference proteome</keyword>
<comment type="caution">
    <text evidence="3">The sequence shown here is derived from an EMBL/GenBank/DDBJ whole genome shotgun (WGS) entry which is preliminary data.</text>
</comment>
<sequence length="599" mass="65165">MILPQSDARQLYVGDVLGRFQQAFLADAEQDGSGGTNEDLKIEWHNPSVVVGTVLMVVGSKAVQDALAQASGALFTPVCFSFGWVSYALSTLVGVFGDGRLLPPPDYGVKVFNLDSGYYRNNRNWVIGRIVRDHETLMSSQEDAKTKAIRISIFDAERNNNGAHKFAYNTLHIWGAVVILVQLAIASIPAAISQGREWGPLALTALGTVLALIVGALPQWAAEKLPKRSASKATYALTAGNGSRDIMVIKGQGNCIDLEELAISESPRNGYPWTKFPAFSSVQKHSSQPRAKETGGVPIGFLMTCVVTTVSAVLWLLVMISVAGLDEHTWALILVGFVGTIHNTLLGGMARDPKHRNLPLNLIDTITASKVMDGLMDLEVTHPESAHALLTEFFPGEIRPKEKDWWKTKGDRSLTDYDRQRLKDAKNKTTFPPRSLPRSAMPHYKLHSSTTGGPPTSITTAEHPPVVLRSRPSNDGLSPPDIVDPQNDIRDLDEPINDPDRLVSDAAGVALQEQDEQDLRAESAQKPQSTNPEPNAPGTATSTLSPSIEDSSGGDYERINRNASGTAGLSGSLTDSKESTKRLSWREMSKDFSKRPDWD</sequence>
<feature type="compositionally biased region" description="Polar residues" evidence="1">
    <location>
        <begin position="561"/>
        <end position="574"/>
    </location>
</feature>
<dbReference type="EMBL" id="JARVKF010000400">
    <property type="protein sequence ID" value="KAK9417197.1"/>
    <property type="molecule type" value="Genomic_DNA"/>
</dbReference>
<evidence type="ECO:0000256" key="2">
    <source>
        <dbReference type="SAM" id="Phobius"/>
    </source>
</evidence>
<feature type="compositionally biased region" description="Basic and acidic residues" evidence="1">
    <location>
        <begin position="417"/>
        <end position="427"/>
    </location>
</feature>
<keyword evidence="2" id="KW-0472">Membrane</keyword>
<evidence type="ECO:0008006" key="5">
    <source>
        <dbReference type="Google" id="ProtNLM"/>
    </source>
</evidence>
<dbReference type="Proteomes" id="UP001408356">
    <property type="component" value="Unassembled WGS sequence"/>
</dbReference>
<keyword evidence="2" id="KW-1133">Transmembrane helix</keyword>
<evidence type="ECO:0000313" key="4">
    <source>
        <dbReference type="Proteomes" id="UP001408356"/>
    </source>
</evidence>
<keyword evidence="2" id="KW-0812">Transmembrane</keyword>
<reference evidence="3 4" key="1">
    <citation type="journal article" date="2024" name="J. Plant Pathol.">
        <title>Sequence and assembly of the genome of Seiridium unicorne, isolate CBS 538.82, causal agent of cypress canker disease.</title>
        <authorList>
            <person name="Scali E."/>
            <person name="Rocca G.D."/>
            <person name="Danti R."/>
            <person name="Garbelotto M."/>
            <person name="Barberini S."/>
            <person name="Baroncelli R."/>
            <person name="Emiliani G."/>
        </authorList>
    </citation>
    <scope>NUCLEOTIDE SEQUENCE [LARGE SCALE GENOMIC DNA]</scope>
    <source>
        <strain evidence="3 4">BM-138-508</strain>
    </source>
</reference>
<name>A0ABR2URD2_9PEZI</name>
<feature type="region of interest" description="Disordered" evidence="1">
    <location>
        <begin position="417"/>
        <end position="501"/>
    </location>
</feature>
<evidence type="ECO:0000256" key="1">
    <source>
        <dbReference type="SAM" id="MobiDB-lite"/>
    </source>
</evidence>
<accession>A0ABR2URD2</accession>
<organism evidence="3 4">
    <name type="scientific">Seiridium unicorne</name>
    <dbReference type="NCBI Taxonomy" id="138068"/>
    <lineage>
        <taxon>Eukaryota</taxon>
        <taxon>Fungi</taxon>
        <taxon>Dikarya</taxon>
        <taxon>Ascomycota</taxon>
        <taxon>Pezizomycotina</taxon>
        <taxon>Sordariomycetes</taxon>
        <taxon>Xylariomycetidae</taxon>
        <taxon>Amphisphaeriales</taxon>
        <taxon>Sporocadaceae</taxon>
        <taxon>Seiridium</taxon>
    </lineage>
</organism>